<keyword evidence="3" id="KW-1185">Reference proteome</keyword>
<organism evidence="2 3">
    <name type="scientific">Kosakonia arachidis</name>
    <dbReference type="NCBI Taxonomy" id="551989"/>
    <lineage>
        <taxon>Bacteria</taxon>
        <taxon>Pseudomonadati</taxon>
        <taxon>Pseudomonadota</taxon>
        <taxon>Gammaproteobacteria</taxon>
        <taxon>Enterobacterales</taxon>
        <taxon>Enterobacteriaceae</taxon>
        <taxon>Kosakonia</taxon>
    </lineage>
</organism>
<reference evidence="3" key="1">
    <citation type="submission" date="2016-10" db="EMBL/GenBank/DDBJ databases">
        <authorList>
            <person name="Varghese N."/>
            <person name="Submissions S."/>
        </authorList>
    </citation>
    <scope>NUCLEOTIDE SEQUENCE [LARGE SCALE GENOMIC DNA]</scope>
    <source>
        <strain evidence="3">Ah-143</strain>
    </source>
</reference>
<evidence type="ECO:0000313" key="2">
    <source>
        <dbReference type="EMBL" id="SFT47177.1"/>
    </source>
</evidence>
<dbReference type="Proteomes" id="UP000199187">
    <property type="component" value="Unassembled WGS sequence"/>
</dbReference>
<feature type="transmembrane region" description="Helical" evidence="1">
    <location>
        <begin position="42"/>
        <end position="61"/>
    </location>
</feature>
<evidence type="ECO:0000256" key="1">
    <source>
        <dbReference type="SAM" id="Phobius"/>
    </source>
</evidence>
<accession>A0A1I6Y9Y1</accession>
<dbReference type="EMBL" id="FPAU01000001">
    <property type="protein sequence ID" value="SFT47177.1"/>
    <property type="molecule type" value="Genomic_DNA"/>
</dbReference>
<keyword evidence="1" id="KW-0472">Membrane</keyword>
<keyword evidence="1" id="KW-1133">Transmembrane helix</keyword>
<evidence type="ECO:0000313" key="3">
    <source>
        <dbReference type="Proteomes" id="UP000199187"/>
    </source>
</evidence>
<gene>
    <name evidence="2" type="ORF">SAMN05192562_101409</name>
</gene>
<name>A0A1I6Y9Y1_9ENTR</name>
<dbReference type="AlphaFoldDB" id="A0A1I6Y9Y1"/>
<proteinExistence type="predicted"/>
<protein>
    <submittedName>
        <fullName evidence="2">Uncharacterized protein</fullName>
    </submittedName>
</protein>
<sequence>MDVLILLLICSHNEITLSLISVYKLDFFICFFLAHTAKVIIMGWIALIFIAIIAALVIFVIKQRDSMDVMKFIELLYKDNDDTRR</sequence>
<keyword evidence="1" id="KW-0812">Transmembrane</keyword>